<dbReference type="OrthoDB" id="1641961at2"/>
<keyword evidence="4" id="KW-1185">Reference proteome</keyword>
<evidence type="ECO:0000259" key="2">
    <source>
        <dbReference type="Pfam" id="PF04892"/>
    </source>
</evidence>
<feature type="transmembrane region" description="Helical" evidence="1">
    <location>
        <begin position="20"/>
        <end position="39"/>
    </location>
</feature>
<dbReference type="EMBL" id="AP019309">
    <property type="protein sequence ID" value="BBH27355.1"/>
    <property type="molecule type" value="Genomic_DNA"/>
</dbReference>
<name>A0A3G9JG58_9FIRM</name>
<keyword evidence="1" id="KW-0812">Transmembrane</keyword>
<sequence length="203" mass="23841">MHSLIQILQTIIYDVMTALYLPFFNAVLIAFLSMFVYLYGKEHHWHKNNVIKKTLSTWGSAFKRESQFRKAFLFFFVVALILLRTLLNRPIWPNPLGYLFGGWTFTNENGQYSTECVENVILFIPYTLTMFYCFEKELFGENHTFKQVMKMSLKVSFLSSLFIESMQALFFLGTFQFSDLTYNTLGGFIGGILFYIIHHVRSM</sequence>
<feature type="transmembrane region" description="Helical" evidence="1">
    <location>
        <begin position="71"/>
        <end position="92"/>
    </location>
</feature>
<feature type="transmembrane region" description="Helical" evidence="1">
    <location>
        <begin position="155"/>
        <end position="174"/>
    </location>
</feature>
<proteinExistence type="predicted"/>
<feature type="transmembrane region" description="Helical" evidence="1">
    <location>
        <begin position="180"/>
        <end position="197"/>
    </location>
</feature>
<accession>A0A3G9JG58</accession>
<reference evidence="3 4" key="1">
    <citation type="submission" date="2018-11" db="EMBL/GenBank/DDBJ databases">
        <title>Novel Erysipelotrichaceae bacterium isolated from small intestine of a swine.</title>
        <authorList>
            <person name="Kim J.S."/>
            <person name="Choe H."/>
            <person name="Lee Y.R."/>
            <person name="Kim K.M."/>
            <person name="Park D.S."/>
        </authorList>
    </citation>
    <scope>NUCLEOTIDE SEQUENCE [LARGE SCALE GENOMIC DNA]</scope>
    <source>
        <strain evidence="3 4">SG0102</strain>
    </source>
</reference>
<feature type="domain" description="VanZ-like" evidence="2">
    <location>
        <begin position="99"/>
        <end position="197"/>
    </location>
</feature>
<dbReference type="InterPro" id="IPR006976">
    <property type="entry name" value="VanZ-like"/>
</dbReference>
<keyword evidence="1" id="KW-0472">Membrane</keyword>
<gene>
    <name evidence="3" type="ORF">SG0102_22890</name>
</gene>
<dbReference type="InParanoid" id="A0A3G9JG58"/>
<protein>
    <recommendedName>
        <fullName evidence="2">VanZ-like domain-containing protein</fullName>
    </recommendedName>
</protein>
<dbReference type="AlphaFoldDB" id="A0A3G9JG58"/>
<evidence type="ECO:0000313" key="3">
    <source>
        <dbReference type="EMBL" id="BBH27355.1"/>
    </source>
</evidence>
<evidence type="ECO:0000256" key="1">
    <source>
        <dbReference type="SAM" id="Phobius"/>
    </source>
</evidence>
<dbReference type="Pfam" id="PF04892">
    <property type="entry name" value="VanZ"/>
    <property type="match status" value="1"/>
</dbReference>
<dbReference type="RefSeq" id="WP_125120091.1">
    <property type="nucleotide sequence ID" value="NZ_AP019309.1"/>
</dbReference>
<feature type="transmembrane region" description="Helical" evidence="1">
    <location>
        <begin position="112"/>
        <end position="134"/>
    </location>
</feature>
<dbReference type="Proteomes" id="UP000268059">
    <property type="component" value="Chromosome"/>
</dbReference>
<evidence type="ECO:0000313" key="4">
    <source>
        <dbReference type="Proteomes" id="UP000268059"/>
    </source>
</evidence>
<organism evidence="3 4">
    <name type="scientific">Intestinibaculum porci</name>
    <dbReference type="NCBI Taxonomy" id="2487118"/>
    <lineage>
        <taxon>Bacteria</taxon>
        <taxon>Bacillati</taxon>
        <taxon>Bacillota</taxon>
        <taxon>Erysipelotrichia</taxon>
        <taxon>Erysipelotrichales</taxon>
        <taxon>Erysipelotrichaceae</taxon>
        <taxon>Intestinibaculum</taxon>
    </lineage>
</organism>
<keyword evidence="1" id="KW-1133">Transmembrane helix</keyword>
<dbReference type="KEGG" id="ebm:SG0102_22890"/>